<dbReference type="InterPro" id="IPR001753">
    <property type="entry name" value="Enoyl-CoA_hydra/iso"/>
</dbReference>
<organism evidence="6 7">
    <name type="scientific">Sphingomonas hengshuiensis</name>
    <dbReference type="NCBI Taxonomy" id="1609977"/>
    <lineage>
        <taxon>Bacteria</taxon>
        <taxon>Pseudomonadati</taxon>
        <taxon>Pseudomonadota</taxon>
        <taxon>Alphaproteobacteria</taxon>
        <taxon>Sphingomonadales</taxon>
        <taxon>Sphingomonadaceae</taxon>
        <taxon>Sphingomonas</taxon>
    </lineage>
</organism>
<proteinExistence type="inferred from homology"/>
<evidence type="ECO:0000256" key="2">
    <source>
        <dbReference type="ARBA" id="ARBA00005254"/>
    </source>
</evidence>
<dbReference type="PANTHER" id="PTHR43149:SF1">
    <property type="entry name" value="DELTA(3,5)-DELTA(2,4)-DIENOYL-COA ISOMERASE, MITOCHONDRIAL"/>
    <property type="match status" value="1"/>
</dbReference>
<evidence type="ECO:0000313" key="6">
    <source>
        <dbReference type="EMBL" id="PZO81170.1"/>
    </source>
</evidence>
<dbReference type="Pfam" id="PF00378">
    <property type="entry name" value="ECH_1"/>
    <property type="match status" value="1"/>
</dbReference>
<dbReference type="AlphaFoldDB" id="A0A2W4ZFV3"/>
<dbReference type="SUPFAM" id="SSF52096">
    <property type="entry name" value="ClpP/crotonase"/>
    <property type="match status" value="1"/>
</dbReference>
<accession>A0A2W4ZFV3</accession>
<keyword evidence="3" id="KW-0276">Fatty acid metabolism</keyword>
<dbReference type="UniPathway" id="UPA00659"/>
<comment type="pathway">
    <text evidence="1">Lipid metabolism; fatty acid beta-oxidation.</text>
</comment>
<evidence type="ECO:0000256" key="3">
    <source>
        <dbReference type="ARBA" id="ARBA00022832"/>
    </source>
</evidence>
<dbReference type="NCBIfam" id="NF005699">
    <property type="entry name" value="PRK07509.1"/>
    <property type="match status" value="1"/>
</dbReference>
<reference evidence="6 7" key="1">
    <citation type="submission" date="2017-08" db="EMBL/GenBank/DDBJ databases">
        <title>Infants hospitalized years apart are colonized by the same room-sourced microbial strains.</title>
        <authorList>
            <person name="Brooks B."/>
            <person name="Olm M.R."/>
            <person name="Firek B.A."/>
            <person name="Baker R."/>
            <person name="Thomas B.C."/>
            <person name="Morowitz M.J."/>
            <person name="Banfield J.F."/>
        </authorList>
    </citation>
    <scope>NUCLEOTIDE SEQUENCE [LARGE SCALE GENOMIC DNA]</scope>
    <source>
        <strain evidence="6">S2_018_000_R3_110</strain>
    </source>
</reference>
<dbReference type="GO" id="GO:0016853">
    <property type="term" value="F:isomerase activity"/>
    <property type="evidence" value="ECO:0007669"/>
    <property type="project" value="UniProtKB-KW"/>
</dbReference>
<dbReference type="InterPro" id="IPR029045">
    <property type="entry name" value="ClpP/crotonase-like_dom_sf"/>
</dbReference>
<keyword evidence="4" id="KW-0443">Lipid metabolism</keyword>
<name>A0A2W4ZFV3_9SPHN</name>
<dbReference type="Gene3D" id="1.10.12.10">
    <property type="entry name" value="Lyase 2-enoyl-coa Hydratase, Chain A, domain 2"/>
    <property type="match status" value="1"/>
</dbReference>
<comment type="similarity">
    <text evidence="2">Belongs to the enoyl-CoA hydratase/isomerase family.</text>
</comment>
<evidence type="ECO:0000256" key="5">
    <source>
        <dbReference type="ARBA" id="ARBA00023235"/>
    </source>
</evidence>
<dbReference type="InterPro" id="IPR045002">
    <property type="entry name" value="Ech1-like"/>
</dbReference>
<sequence length="257" mass="26985">MTRVTMIVTDGIAEVRLTRGAKMNAIDPAMFDALIATIDELQASSARCVVLSGEGRAFCAGLDMASMAAGAGGIDLATRSHGPANRVQQVAWGWRALPMPVIAAVHGLAFGGGMQIMAGADIRLAAPDTRFAIMEAKWGLVADMAGFALWRGVRGDILRELAYTAREFTAQEAVAGGFVTRLADDPHAAAIDLARTIAARSPDAVRAAKRLARLAEDADAATILAAESAEQQALLGRQNQVEAVRAGMEGRPARFTD</sequence>
<evidence type="ECO:0000313" key="7">
    <source>
        <dbReference type="Proteomes" id="UP000248614"/>
    </source>
</evidence>
<dbReference type="CDD" id="cd06558">
    <property type="entry name" value="crotonase-like"/>
    <property type="match status" value="1"/>
</dbReference>
<dbReference type="InterPro" id="IPR014748">
    <property type="entry name" value="Enoyl-CoA_hydra_C"/>
</dbReference>
<protein>
    <submittedName>
        <fullName evidence="6">Crotonase/enoyl-CoA hydratase family protein</fullName>
    </submittedName>
</protein>
<dbReference type="Gene3D" id="3.90.226.10">
    <property type="entry name" value="2-enoyl-CoA Hydratase, Chain A, domain 1"/>
    <property type="match status" value="1"/>
</dbReference>
<dbReference type="PANTHER" id="PTHR43149">
    <property type="entry name" value="ENOYL-COA HYDRATASE"/>
    <property type="match status" value="1"/>
</dbReference>
<evidence type="ECO:0000256" key="1">
    <source>
        <dbReference type="ARBA" id="ARBA00005005"/>
    </source>
</evidence>
<dbReference type="GO" id="GO:0006635">
    <property type="term" value="P:fatty acid beta-oxidation"/>
    <property type="evidence" value="ECO:0007669"/>
    <property type="project" value="UniProtKB-UniPathway"/>
</dbReference>
<gene>
    <name evidence="6" type="ORF">DI632_00960</name>
</gene>
<comment type="caution">
    <text evidence="6">The sequence shown here is derived from an EMBL/GenBank/DDBJ whole genome shotgun (WGS) entry which is preliminary data.</text>
</comment>
<dbReference type="EMBL" id="QFNF01000001">
    <property type="protein sequence ID" value="PZO81170.1"/>
    <property type="molecule type" value="Genomic_DNA"/>
</dbReference>
<evidence type="ECO:0000256" key="4">
    <source>
        <dbReference type="ARBA" id="ARBA00023098"/>
    </source>
</evidence>
<keyword evidence="5" id="KW-0413">Isomerase</keyword>
<dbReference type="Proteomes" id="UP000248614">
    <property type="component" value="Unassembled WGS sequence"/>
</dbReference>